<dbReference type="Pfam" id="PF01590">
    <property type="entry name" value="GAF"/>
    <property type="match status" value="1"/>
</dbReference>
<name>A0A7X3LV80_9HYPH</name>
<evidence type="ECO:0000313" key="4">
    <source>
        <dbReference type="EMBL" id="MXN65719.1"/>
    </source>
</evidence>
<evidence type="ECO:0000259" key="2">
    <source>
        <dbReference type="PROSITE" id="PS50113"/>
    </source>
</evidence>
<dbReference type="NCBIfam" id="TIGR00229">
    <property type="entry name" value="sensory_box"/>
    <property type="match status" value="2"/>
</dbReference>
<dbReference type="InterPro" id="IPR052155">
    <property type="entry name" value="Biofilm_reg_signaling"/>
</dbReference>
<dbReference type="Gene3D" id="3.30.70.270">
    <property type="match status" value="1"/>
</dbReference>
<proteinExistence type="predicted"/>
<dbReference type="InterPro" id="IPR013656">
    <property type="entry name" value="PAS_4"/>
</dbReference>
<dbReference type="Pfam" id="PF12860">
    <property type="entry name" value="PAS_7"/>
    <property type="match status" value="1"/>
</dbReference>
<dbReference type="Gene3D" id="3.30.450.40">
    <property type="match status" value="1"/>
</dbReference>
<protein>
    <submittedName>
        <fullName evidence="4">Diguanylate cyclase</fullName>
    </submittedName>
</protein>
<evidence type="ECO:0000259" key="3">
    <source>
        <dbReference type="PROSITE" id="PS50887"/>
    </source>
</evidence>
<dbReference type="SMART" id="SM00091">
    <property type="entry name" value="PAS"/>
    <property type="match status" value="3"/>
</dbReference>
<dbReference type="InterPro" id="IPR000700">
    <property type="entry name" value="PAS-assoc_C"/>
</dbReference>
<dbReference type="SMART" id="SM00086">
    <property type="entry name" value="PAC"/>
    <property type="match status" value="2"/>
</dbReference>
<sequence>MLDLEVSTATLTALFSEFEDAVFITDTNRKFVYVNEAGERMFGYPGDEIIGQDPGFLYASEDDYNKVGSWRVKARELNASDRLRMKGKRKNGEIFIVDGTSGPMRNERGEIAAFVYVLRDMSWRRNLEREKASAHEQLEVALESLSEGFAYFDADDRLILCNQRYKEIYPKSAPAMVQGAHFRDILRYGLERGEYNTGGLSDEEWLDARLAAHQNPKPHPVEQELDCGRWLLINERRTKDGGIAGVRTDITAMKQAEARLKQAELRLRILNDSLPCYIAELARDRTYRTINELGASWLGRTRAELIGRKASDFMSENFLKTVLPYYEAACAGEVQRFIARLPYPDGVTRDVDLCYTPDFNAEGQVEAIFVFATDVTHLKTVERVLQGLYRIASSRQLDARQKIGAVLKLGVDAFDLQNGLVAAIEGNVHKIDHAFGSSEQFRPGETRELNTTYCRKVVETGKPVTVEFGGYNDFSLHMNYEDLGRESYIGAPLVVDGETYGTLCFCSASPRAKPFSDTDKEILRLLSDWIAHEIGRDRDFRQLQEAQAELQRLATTDDLTGVLNRREFIRQADKELARTRHLGRPLTAAVLDVDHFKQINDTLGHAAGDYALKDIARALSGELGTDGLLGRIGGEEFCAVLPNRSLEEAAEVAERLRKAVMTCHLPESDVCAALSISIGVAKALESDSCIAGAMSRADTALYQAKRQGRNRVIVANSENVETLLKPLPVKNMNWGE</sequence>
<dbReference type="FunFam" id="3.30.70.270:FF:000001">
    <property type="entry name" value="Diguanylate cyclase domain protein"/>
    <property type="match status" value="1"/>
</dbReference>
<dbReference type="EMBL" id="WUMV01000006">
    <property type="protein sequence ID" value="MXN65719.1"/>
    <property type="molecule type" value="Genomic_DNA"/>
</dbReference>
<dbReference type="Proteomes" id="UP000433101">
    <property type="component" value="Unassembled WGS sequence"/>
</dbReference>
<dbReference type="NCBIfam" id="TIGR00254">
    <property type="entry name" value="GGDEF"/>
    <property type="match status" value="1"/>
</dbReference>
<dbReference type="InterPro" id="IPR001610">
    <property type="entry name" value="PAC"/>
</dbReference>
<dbReference type="InterPro" id="IPR035965">
    <property type="entry name" value="PAS-like_dom_sf"/>
</dbReference>
<dbReference type="SUPFAM" id="SSF55073">
    <property type="entry name" value="Nucleotide cyclase"/>
    <property type="match status" value="1"/>
</dbReference>
<dbReference type="Pfam" id="PF00990">
    <property type="entry name" value="GGDEF"/>
    <property type="match status" value="1"/>
</dbReference>
<feature type="domain" description="PAC" evidence="2">
    <location>
        <begin position="81"/>
        <end position="133"/>
    </location>
</feature>
<dbReference type="InterPro" id="IPR029787">
    <property type="entry name" value="Nucleotide_cyclase"/>
</dbReference>
<organism evidence="4 5">
    <name type="scientific">Stappia sediminis</name>
    <dbReference type="NCBI Taxonomy" id="2692190"/>
    <lineage>
        <taxon>Bacteria</taxon>
        <taxon>Pseudomonadati</taxon>
        <taxon>Pseudomonadota</taxon>
        <taxon>Alphaproteobacteria</taxon>
        <taxon>Hyphomicrobiales</taxon>
        <taxon>Stappiaceae</taxon>
        <taxon>Stappia</taxon>
    </lineage>
</organism>
<keyword evidence="5" id="KW-1185">Reference proteome</keyword>
<dbReference type="InterPro" id="IPR003018">
    <property type="entry name" value="GAF"/>
</dbReference>
<dbReference type="AlphaFoldDB" id="A0A7X3LV80"/>
<dbReference type="SUPFAM" id="SSF55785">
    <property type="entry name" value="PYP-like sensor domain (PAS domain)"/>
    <property type="match status" value="3"/>
</dbReference>
<dbReference type="CDD" id="cd01949">
    <property type="entry name" value="GGDEF"/>
    <property type="match status" value="1"/>
</dbReference>
<dbReference type="CDD" id="cd00130">
    <property type="entry name" value="PAS"/>
    <property type="match status" value="2"/>
</dbReference>
<dbReference type="SMART" id="SM00065">
    <property type="entry name" value="GAF"/>
    <property type="match status" value="1"/>
</dbReference>
<feature type="domain" description="PAC" evidence="2">
    <location>
        <begin position="335"/>
        <end position="387"/>
    </location>
</feature>
<dbReference type="Gene3D" id="3.30.450.20">
    <property type="entry name" value="PAS domain"/>
    <property type="match status" value="3"/>
</dbReference>
<dbReference type="SMART" id="SM00267">
    <property type="entry name" value="GGDEF"/>
    <property type="match status" value="1"/>
</dbReference>
<feature type="domain" description="PAS" evidence="1">
    <location>
        <begin position="7"/>
        <end position="67"/>
    </location>
</feature>
<dbReference type="PROSITE" id="PS50113">
    <property type="entry name" value="PAC"/>
    <property type="match status" value="2"/>
</dbReference>
<evidence type="ECO:0000259" key="1">
    <source>
        <dbReference type="PROSITE" id="PS50112"/>
    </source>
</evidence>
<dbReference type="Pfam" id="PF08448">
    <property type="entry name" value="PAS_4"/>
    <property type="match status" value="1"/>
</dbReference>
<evidence type="ECO:0000313" key="5">
    <source>
        <dbReference type="Proteomes" id="UP000433101"/>
    </source>
</evidence>
<dbReference type="Pfam" id="PF13426">
    <property type="entry name" value="PAS_9"/>
    <property type="match status" value="1"/>
</dbReference>
<feature type="domain" description="GGDEF" evidence="3">
    <location>
        <begin position="584"/>
        <end position="717"/>
    </location>
</feature>
<dbReference type="PANTHER" id="PTHR44757">
    <property type="entry name" value="DIGUANYLATE CYCLASE DGCP"/>
    <property type="match status" value="1"/>
</dbReference>
<dbReference type="InterPro" id="IPR029016">
    <property type="entry name" value="GAF-like_dom_sf"/>
</dbReference>
<dbReference type="InterPro" id="IPR043128">
    <property type="entry name" value="Rev_trsase/Diguanyl_cyclase"/>
</dbReference>
<reference evidence="4 5" key="1">
    <citation type="submission" date="2019-12" db="EMBL/GenBank/DDBJ databases">
        <authorList>
            <person name="Li M."/>
        </authorList>
    </citation>
    <scope>NUCLEOTIDE SEQUENCE [LARGE SCALE GENOMIC DNA]</scope>
    <source>
        <strain evidence="4 5">GBMRC 2046</strain>
    </source>
</reference>
<dbReference type="PROSITE" id="PS50112">
    <property type="entry name" value="PAS"/>
    <property type="match status" value="1"/>
</dbReference>
<dbReference type="InterPro" id="IPR000160">
    <property type="entry name" value="GGDEF_dom"/>
</dbReference>
<gene>
    <name evidence="4" type="ORF">GR183_12460</name>
</gene>
<comment type="caution">
    <text evidence="4">The sequence shown here is derived from an EMBL/GenBank/DDBJ whole genome shotgun (WGS) entry which is preliminary data.</text>
</comment>
<accession>A0A7X3LV80</accession>
<dbReference type="PROSITE" id="PS50887">
    <property type="entry name" value="GGDEF"/>
    <property type="match status" value="1"/>
</dbReference>
<dbReference type="SUPFAM" id="SSF55781">
    <property type="entry name" value="GAF domain-like"/>
    <property type="match status" value="1"/>
</dbReference>
<dbReference type="RefSeq" id="WP_160775978.1">
    <property type="nucleotide sequence ID" value="NZ_WUMV01000006.1"/>
</dbReference>
<dbReference type="PANTHER" id="PTHR44757:SF2">
    <property type="entry name" value="BIOFILM ARCHITECTURE MAINTENANCE PROTEIN MBAA"/>
    <property type="match status" value="1"/>
</dbReference>
<dbReference type="GO" id="GO:0003824">
    <property type="term" value="F:catalytic activity"/>
    <property type="evidence" value="ECO:0007669"/>
    <property type="project" value="UniProtKB-ARBA"/>
</dbReference>
<dbReference type="InterPro" id="IPR000014">
    <property type="entry name" value="PAS"/>
</dbReference>